<evidence type="ECO:0000313" key="2">
    <source>
        <dbReference type="EMBL" id="MZR29371.1"/>
    </source>
</evidence>
<protein>
    <recommendedName>
        <fullName evidence="1">Probable queuosine precursor transporter</fullName>
        <shortName evidence="1">Q precursor transporter</shortName>
    </recommendedName>
</protein>
<keyword evidence="1" id="KW-0812">Transmembrane</keyword>
<reference evidence="2 3" key="1">
    <citation type="submission" date="2019-12" db="EMBL/GenBank/DDBJ databases">
        <title>Snethiella sp. nov. sp. isolated from sea sand.</title>
        <authorList>
            <person name="Kim J."/>
            <person name="Jeong S.E."/>
            <person name="Jung H.S."/>
            <person name="Jeon C.O."/>
        </authorList>
    </citation>
    <scope>NUCLEOTIDE SEQUENCE [LARGE SCALE GENOMIC DNA]</scope>
    <source>
        <strain evidence="2 3">DP05</strain>
    </source>
</reference>
<dbReference type="Pfam" id="PF02592">
    <property type="entry name" value="Vut_1"/>
    <property type="match status" value="1"/>
</dbReference>
<organism evidence="2 3">
    <name type="scientific">Sneathiella litorea</name>
    <dbReference type="NCBI Taxonomy" id="2606216"/>
    <lineage>
        <taxon>Bacteria</taxon>
        <taxon>Pseudomonadati</taxon>
        <taxon>Pseudomonadota</taxon>
        <taxon>Alphaproteobacteria</taxon>
        <taxon>Sneathiellales</taxon>
        <taxon>Sneathiellaceae</taxon>
        <taxon>Sneathiella</taxon>
    </lineage>
</organism>
<dbReference type="RefSeq" id="WP_161313849.1">
    <property type="nucleotide sequence ID" value="NZ_WTUW01000001.1"/>
</dbReference>
<feature type="transmembrane region" description="Helical" evidence="1">
    <location>
        <begin position="71"/>
        <end position="89"/>
    </location>
</feature>
<keyword evidence="1" id="KW-0813">Transport</keyword>
<evidence type="ECO:0000313" key="3">
    <source>
        <dbReference type="Proteomes" id="UP000476030"/>
    </source>
</evidence>
<dbReference type="EMBL" id="WTUW01000001">
    <property type="protein sequence ID" value="MZR29371.1"/>
    <property type="molecule type" value="Genomic_DNA"/>
</dbReference>
<dbReference type="GO" id="GO:0022857">
    <property type="term" value="F:transmembrane transporter activity"/>
    <property type="evidence" value="ECO:0007669"/>
    <property type="project" value="UniProtKB-UniRule"/>
</dbReference>
<dbReference type="NCBIfam" id="TIGR00697">
    <property type="entry name" value="queuosine precursor transporter"/>
    <property type="match status" value="1"/>
</dbReference>
<dbReference type="Proteomes" id="UP000476030">
    <property type="component" value="Unassembled WGS sequence"/>
</dbReference>
<dbReference type="GO" id="GO:0005886">
    <property type="term" value="C:plasma membrane"/>
    <property type="evidence" value="ECO:0007669"/>
    <property type="project" value="UniProtKB-SubCell"/>
</dbReference>
<accession>A0A6L8W321</accession>
<feature type="transmembrane region" description="Helical" evidence="1">
    <location>
        <begin position="126"/>
        <end position="149"/>
    </location>
</feature>
<keyword evidence="1" id="KW-1003">Cell membrane</keyword>
<dbReference type="PANTHER" id="PTHR34300:SF1">
    <property type="entry name" value="QUEUOSINE PRECURSOR TRANSPORTER"/>
    <property type="match status" value="1"/>
</dbReference>
<keyword evidence="1" id="KW-1133">Transmembrane helix</keyword>
<evidence type="ECO:0000256" key="1">
    <source>
        <dbReference type="HAMAP-Rule" id="MF_02088"/>
    </source>
</evidence>
<proteinExistence type="inferred from homology"/>
<gene>
    <name evidence="2" type="ORF">GQE98_01865</name>
</gene>
<feature type="transmembrane region" description="Helical" evidence="1">
    <location>
        <begin position="18"/>
        <end position="38"/>
    </location>
</feature>
<comment type="caution">
    <text evidence="2">The sequence shown here is derived from an EMBL/GenBank/DDBJ whole genome shotgun (WGS) entry which is preliminary data.</text>
</comment>
<keyword evidence="3" id="KW-1185">Reference proteome</keyword>
<feature type="transmembrane region" description="Helical" evidence="1">
    <location>
        <begin position="161"/>
        <end position="179"/>
    </location>
</feature>
<sequence>MLKEYIDEVARLNRAQKLFLLVGVVAMAVVVTASNILVEMPVNDWFTWGALSYPIAFLVTDITNRTLGARLARDVVFVGFIVAVAMSLLLANPRIAIASGSAFFIAQMLDVTIFDKLRRQSWWKAPVASSVIASFVDTVIFFVLAFVGTGLPWHTWALGDYAAKLIMVAVLILPFRGLIRITDPLTLAPVSR</sequence>
<dbReference type="HAMAP" id="MF_02088">
    <property type="entry name" value="Q_prec_transport"/>
    <property type="match status" value="1"/>
</dbReference>
<comment type="similarity">
    <text evidence="1">Belongs to the vitamin uptake transporter (VUT/ECF) (TC 2.A.88) family. Q precursor transporter subfamily.</text>
</comment>
<comment type="function">
    <text evidence="1">Involved in the import of queuosine (Q) precursors, required for Q precursor salvage.</text>
</comment>
<dbReference type="PANTHER" id="PTHR34300">
    <property type="entry name" value="QUEUOSINE PRECURSOR TRANSPORTER-RELATED"/>
    <property type="match status" value="1"/>
</dbReference>
<dbReference type="InterPro" id="IPR003744">
    <property type="entry name" value="YhhQ"/>
</dbReference>
<keyword evidence="1" id="KW-0997">Cell inner membrane</keyword>
<name>A0A6L8W321_9PROT</name>
<keyword evidence="1" id="KW-0472">Membrane</keyword>
<comment type="subcellular location">
    <subcellularLocation>
        <location evidence="1">Cell inner membrane</location>
        <topology evidence="1">Multi-pass membrane protein</topology>
    </subcellularLocation>
</comment>
<dbReference type="AlphaFoldDB" id="A0A6L8W321"/>